<evidence type="ECO:0000313" key="3">
    <source>
        <dbReference type="Proteomes" id="UP000299102"/>
    </source>
</evidence>
<evidence type="ECO:0000313" key="2">
    <source>
        <dbReference type="EMBL" id="GBP16917.1"/>
    </source>
</evidence>
<feature type="region of interest" description="Disordered" evidence="1">
    <location>
        <begin position="60"/>
        <end position="84"/>
    </location>
</feature>
<accession>A0A4C1TSE9</accession>
<organism evidence="2 3">
    <name type="scientific">Eumeta variegata</name>
    <name type="common">Bagworm moth</name>
    <name type="synonym">Eumeta japonica</name>
    <dbReference type="NCBI Taxonomy" id="151549"/>
    <lineage>
        <taxon>Eukaryota</taxon>
        <taxon>Metazoa</taxon>
        <taxon>Ecdysozoa</taxon>
        <taxon>Arthropoda</taxon>
        <taxon>Hexapoda</taxon>
        <taxon>Insecta</taxon>
        <taxon>Pterygota</taxon>
        <taxon>Neoptera</taxon>
        <taxon>Endopterygota</taxon>
        <taxon>Lepidoptera</taxon>
        <taxon>Glossata</taxon>
        <taxon>Ditrysia</taxon>
        <taxon>Tineoidea</taxon>
        <taxon>Psychidae</taxon>
        <taxon>Oiketicinae</taxon>
        <taxon>Eumeta</taxon>
    </lineage>
</organism>
<gene>
    <name evidence="2" type="ORF">EVAR_101940_1</name>
</gene>
<protein>
    <submittedName>
        <fullName evidence="2">Uncharacterized protein</fullName>
    </submittedName>
</protein>
<name>A0A4C1TSE9_EUMVA</name>
<comment type="caution">
    <text evidence="2">The sequence shown here is derived from an EMBL/GenBank/DDBJ whole genome shotgun (WGS) entry which is preliminary data.</text>
</comment>
<keyword evidence="3" id="KW-1185">Reference proteome</keyword>
<proteinExistence type="predicted"/>
<sequence length="147" mass="16726">MRSIKSHRYPVLSWFQRLNVHCSIKVFLPDLGPRRLATWLSRDFDLITSLCVRRSLRNLSDPRRPWTSGETGSKSDEISTADKTNRAKSALVAVAGRRTRRDIAHSNEKQTYASPPCFYFGSPPAGHLFRIVSETLPIYLALPNRAE</sequence>
<dbReference type="AlphaFoldDB" id="A0A4C1TSE9"/>
<dbReference type="EMBL" id="BGZK01000083">
    <property type="protein sequence ID" value="GBP16917.1"/>
    <property type="molecule type" value="Genomic_DNA"/>
</dbReference>
<reference evidence="2 3" key="1">
    <citation type="journal article" date="2019" name="Commun. Biol.">
        <title>The bagworm genome reveals a unique fibroin gene that provides high tensile strength.</title>
        <authorList>
            <person name="Kono N."/>
            <person name="Nakamura H."/>
            <person name="Ohtoshi R."/>
            <person name="Tomita M."/>
            <person name="Numata K."/>
            <person name="Arakawa K."/>
        </authorList>
    </citation>
    <scope>NUCLEOTIDE SEQUENCE [LARGE SCALE GENOMIC DNA]</scope>
</reference>
<dbReference type="Proteomes" id="UP000299102">
    <property type="component" value="Unassembled WGS sequence"/>
</dbReference>
<evidence type="ECO:0000256" key="1">
    <source>
        <dbReference type="SAM" id="MobiDB-lite"/>
    </source>
</evidence>